<dbReference type="EMBL" id="BDQB01000164">
    <property type="protein sequence ID" value="GBH22273.1"/>
    <property type="molecule type" value="Genomic_RNA"/>
</dbReference>
<dbReference type="AlphaFoldDB" id="A0A2V0RAB6"/>
<proteinExistence type="predicted"/>
<reference evidence="1" key="1">
    <citation type="submission" date="2017-04" db="EMBL/GenBank/DDBJ databases">
        <title>Unveiling RNA virosphere associated with marine microorganisms.</title>
        <authorList>
            <person name="Urayama S."/>
            <person name="Takaki Y."/>
            <person name="Nishi S."/>
            <person name="Yoshida Y."/>
            <person name="Deguchi S."/>
            <person name="Takai K."/>
            <person name="Nunoura T."/>
        </authorList>
    </citation>
    <scope>NUCLEOTIDE SEQUENCE</scope>
</reference>
<evidence type="ECO:0000313" key="1">
    <source>
        <dbReference type="EMBL" id="GBH22273.1"/>
    </source>
</evidence>
<comment type="caution">
    <text evidence="1">The sequence shown here is derived from an EMBL/GenBank/DDBJ whole genome shotgun (WGS) entry which is preliminary data.</text>
</comment>
<sequence>MELPLDIRISARQRDGFRSSSAPWILQGMPRKILKMATEDEVPEDIEEYMKIGDQETRRDELARRMGVSGNVIWSELNDLIYDMNERIHPGTLDLSEIRKVKGKIDLQSVVCTILANKKIGMQYFQVLDKVYQPKNTTVTYTKPSSVYLDHNSRLQIVSGTRLLDYLTTPSDLTNVIDNFKLRLHVKDKAMILLSRATVRKGRIDIALNLSPDDDKFLDAIEHISSTDHITYGQDNIIAPFVIESMGIDNGTIVIHIFSDVDGSALEQWMAWCSEMFQRMLYSVISTLRDGSQAYYSPGLGGQFPIQFFRAFKGTVAALNREVNFDRIPDKLAIEELLHAYARSKKDRIMDERLDKVFGNTSNLESFLTHFLIFVQSFIMFNKIATYNERDDRGRYKSTEERLNVSRAVAKIARDGTGLISMKSANDDFASNTLKMLKTASPDSMTAFSTFIETHISDIRAYM</sequence>
<accession>A0A2V0RAB6</accession>
<protein>
    <submittedName>
        <fullName evidence="1">Uncharacterized protein</fullName>
    </submittedName>
</protein>
<organism evidence="1">
    <name type="scientific">viral metagenome</name>
    <dbReference type="NCBI Taxonomy" id="1070528"/>
    <lineage>
        <taxon>unclassified sequences</taxon>
        <taxon>metagenomes</taxon>
        <taxon>organismal metagenomes</taxon>
    </lineage>
</organism>
<name>A0A2V0RAB6_9ZZZZ</name>